<dbReference type="PANTHER" id="PTHR43540">
    <property type="entry name" value="PEROXYUREIDOACRYLATE/UREIDOACRYLATE AMIDOHYDROLASE-RELATED"/>
    <property type="match status" value="1"/>
</dbReference>
<dbReference type="EMBL" id="AKKL01000012">
    <property type="protein sequence ID" value="EKT63924.1"/>
    <property type="molecule type" value="Genomic_DNA"/>
</dbReference>
<dbReference type="PATRIC" id="fig|1141662.3.peg.737"/>
<keyword evidence="4" id="KW-1185">Reference proteome</keyword>
<dbReference type="InterPro" id="IPR000868">
    <property type="entry name" value="Isochorismatase-like_dom"/>
</dbReference>
<sequence length="193" mass="21279">MSTALIIIDLIEDIVGKNSLSKNTHQQAYERNVINNSNKAAAFAREHKIPVIWVKVGFADDYHDIPAGSPMFHNIKELGALKLSGTGCNWVNELDVQFHDLVMIKKGVSAFAGNTLNQWLDENKINHVIFGGVSSVMTIQSSVRFAHDLGYQVTVIEDLCSADTLELHQQSMQALRGMAKISSLSDLMQGNIV</sequence>
<dbReference type="Pfam" id="PF00857">
    <property type="entry name" value="Isochorismatase"/>
    <property type="match status" value="1"/>
</dbReference>
<dbReference type="InterPro" id="IPR036380">
    <property type="entry name" value="Isochorismatase-like_sf"/>
</dbReference>
<dbReference type="Proteomes" id="UP000009336">
    <property type="component" value="Unassembled WGS sequence"/>
</dbReference>
<evidence type="ECO:0000313" key="3">
    <source>
        <dbReference type="EMBL" id="EKT63924.1"/>
    </source>
</evidence>
<organism evidence="3 4">
    <name type="scientific">Providencia burhodogranariea DSM 19968</name>
    <dbReference type="NCBI Taxonomy" id="1141662"/>
    <lineage>
        <taxon>Bacteria</taxon>
        <taxon>Pseudomonadati</taxon>
        <taxon>Pseudomonadota</taxon>
        <taxon>Gammaproteobacteria</taxon>
        <taxon>Enterobacterales</taxon>
        <taxon>Morganellaceae</taxon>
        <taxon>Providencia</taxon>
    </lineage>
</organism>
<dbReference type="GO" id="GO:0016787">
    <property type="term" value="F:hydrolase activity"/>
    <property type="evidence" value="ECO:0007669"/>
    <property type="project" value="UniProtKB-KW"/>
</dbReference>
<evidence type="ECO:0000259" key="2">
    <source>
        <dbReference type="Pfam" id="PF00857"/>
    </source>
</evidence>
<dbReference type="RefSeq" id="WP_008910771.1">
    <property type="nucleotide sequence ID" value="NZ_KB233222.1"/>
</dbReference>
<evidence type="ECO:0000313" key="4">
    <source>
        <dbReference type="Proteomes" id="UP000009336"/>
    </source>
</evidence>
<dbReference type="HOGENOM" id="CLU_068979_8_2_6"/>
<keyword evidence="1 3" id="KW-0378">Hydrolase</keyword>
<comment type="caution">
    <text evidence="3">The sequence shown here is derived from an EMBL/GenBank/DDBJ whole genome shotgun (WGS) entry which is preliminary data.</text>
</comment>
<proteinExistence type="predicted"/>
<accession>K8WTG9</accession>
<dbReference type="AlphaFoldDB" id="K8WTG9"/>
<dbReference type="SUPFAM" id="SSF52499">
    <property type="entry name" value="Isochorismatase-like hydrolases"/>
    <property type="match status" value="1"/>
</dbReference>
<name>K8WTG9_9GAMM</name>
<reference evidence="3 4" key="1">
    <citation type="journal article" date="2012" name="BMC Genomics">
        <title>Comparative genomics of bacteria in the genus Providencia isolated from wild Drosophila melanogaster.</title>
        <authorList>
            <person name="Galac M.R."/>
            <person name="Lazzaro B.P."/>
        </authorList>
    </citation>
    <scope>NUCLEOTIDE SEQUENCE [LARGE SCALE GENOMIC DNA]</scope>
    <source>
        <strain evidence="3 4">DSM 19968</strain>
    </source>
</reference>
<dbReference type="STRING" id="1141662.OOA_03654"/>
<dbReference type="Gene3D" id="3.40.50.850">
    <property type="entry name" value="Isochorismatase-like"/>
    <property type="match status" value="1"/>
</dbReference>
<dbReference type="CDD" id="cd00431">
    <property type="entry name" value="cysteine_hydrolases"/>
    <property type="match status" value="1"/>
</dbReference>
<evidence type="ECO:0000256" key="1">
    <source>
        <dbReference type="ARBA" id="ARBA00022801"/>
    </source>
</evidence>
<dbReference type="eggNOG" id="COG1335">
    <property type="taxonomic scope" value="Bacteria"/>
</dbReference>
<dbReference type="PANTHER" id="PTHR43540:SF1">
    <property type="entry name" value="ISOCHORISMATASE HYDROLASE"/>
    <property type="match status" value="1"/>
</dbReference>
<feature type="domain" description="Isochorismatase-like" evidence="2">
    <location>
        <begin position="3"/>
        <end position="182"/>
    </location>
</feature>
<protein>
    <submittedName>
        <fullName evidence="3">Isochorismatase hydrolase</fullName>
    </submittedName>
</protein>
<dbReference type="InterPro" id="IPR050272">
    <property type="entry name" value="Isochorismatase-like_hydrls"/>
</dbReference>
<dbReference type="OrthoDB" id="9807387at2"/>
<gene>
    <name evidence="3" type="ORF">OOA_03654</name>
</gene>